<dbReference type="Gene3D" id="2.60.40.10">
    <property type="entry name" value="Immunoglobulins"/>
    <property type="match status" value="2"/>
</dbReference>
<dbReference type="AlphaFoldDB" id="A0AB39W2Q0"/>
<feature type="signal peptide" evidence="1">
    <location>
        <begin position="1"/>
        <end position="22"/>
    </location>
</feature>
<evidence type="ECO:0008006" key="3">
    <source>
        <dbReference type="Google" id="ProtNLM"/>
    </source>
</evidence>
<evidence type="ECO:0000256" key="1">
    <source>
        <dbReference type="SAM" id="SignalP"/>
    </source>
</evidence>
<organism evidence="2">
    <name type="scientific">Flavobacterium sp. WC2409</name>
    <dbReference type="NCBI Taxonomy" id="3234139"/>
    <lineage>
        <taxon>Bacteria</taxon>
        <taxon>Pseudomonadati</taxon>
        <taxon>Bacteroidota</taxon>
        <taxon>Flavobacteriia</taxon>
        <taxon>Flavobacteriales</taxon>
        <taxon>Flavobacteriaceae</taxon>
        <taxon>Flavobacterium</taxon>
    </lineage>
</organism>
<protein>
    <recommendedName>
        <fullName evidence="3">IPT/TIG domain-containing protein</fullName>
    </recommendedName>
</protein>
<dbReference type="SUPFAM" id="SSF81296">
    <property type="entry name" value="E set domains"/>
    <property type="match status" value="1"/>
</dbReference>
<dbReference type="InterPro" id="IPR013783">
    <property type="entry name" value="Ig-like_fold"/>
</dbReference>
<dbReference type="InterPro" id="IPR014756">
    <property type="entry name" value="Ig_E-set"/>
</dbReference>
<evidence type="ECO:0000313" key="2">
    <source>
        <dbReference type="EMBL" id="XDU95586.1"/>
    </source>
</evidence>
<dbReference type="RefSeq" id="WP_369753107.1">
    <property type="nucleotide sequence ID" value="NZ_CP165625.1"/>
</dbReference>
<gene>
    <name evidence="2" type="ORF">AB3G34_00360</name>
</gene>
<proteinExistence type="predicted"/>
<feature type="chain" id="PRO_5044259608" description="IPT/TIG domain-containing protein" evidence="1">
    <location>
        <begin position="23"/>
        <end position="376"/>
    </location>
</feature>
<keyword evidence="1" id="KW-0732">Signal</keyword>
<accession>A0AB39W2Q0</accession>
<dbReference type="EMBL" id="CP165625">
    <property type="protein sequence ID" value="XDU95586.1"/>
    <property type="molecule type" value="Genomic_DNA"/>
</dbReference>
<reference evidence="2" key="1">
    <citation type="submission" date="2024-07" db="EMBL/GenBank/DDBJ databases">
        <authorList>
            <person name="Biller S.J."/>
        </authorList>
    </citation>
    <scope>NUCLEOTIDE SEQUENCE</scope>
    <source>
        <strain evidence="2">WC2409</strain>
    </source>
</reference>
<name>A0AB39W2Q0_9FLAO</name>
<sequence>MKNKIKNSILFLLSLFCLIACQNEDIVPMQVDAIVAEPGDLLNQSFPLKKVRVEGQSLAGLKQIILDNKIDVSFNPTYNSDKSFIFTIPFDVKKGSRFGKQTITFITASGSVTKDFEILQPLPTISGLTPETPLVGKTAEVTGDWFYDVSSVTFKGNPIGFTVSSPTSLFINIPASATSAGDLVITTPSGSVTRFMEVSLGFTIVNVTDFDGGGTRPGSGWFSYGDVASFNAATTGGPTGNYAQYSWTGATTNGYNGSSGGEGATFFAANPSYTDATKAYIDIDVSANVANAHFAIQLNTIDGKDYGYNFKLATTDWATKSILIADFKDNYGYGGNAAGTDLDVSKIKEIKIAIVQGDTPNPTIIKFDNIKIKYKI</sequence>